<name>A0A914E084_9BILA</name>
<dbReference type="AlphaFoldDB" id="A0A914E084"/>
<keyword evidence="2" id="KW-1185">Reference proteome</keyword>
<dbReference type="Gene3D" id="3.30.70.330">
    <property type="match status" value="1"/>
</dbReference>
<sequence>MNDPRDAEDAVYDLNGKSLLGMRVIVELAKGKPRGYGGAYRSDYSSSSSRRRPRSSSRDRDRRQKNLMTAEKNLRKKLVIHEAGLHGVVHQKRKENPNVMGQQVHHEKKALVNVTKKRALGIVVLAEATAVAKVQMTMRRMAMAMVETLHAALLRKKTHVLQKEIIAQDLAHHVAQNHLAQGKVKMMIELFLSTHALPFPWPYPYGSCQEPHVSKQTNSKPFDQFESIRESGAIPDPHFPCQTLYESSAISITFPLPDPFSSLSPRFVSSFQTPSYNTLSPQNNED</sequence>
<dbReference type="InterPro" id="IPR035979">
    <property type="entry name" value="RBD_domain_sf"/>
</dbReference>
<evidence type="ECO:0000313" key="3">
    <source>
        <dbReference type="WBParaSite" id="ACRNAN_scaffold477.g15382.t1"/>
    </source>
</evidence>
<organism evidence="2 3">
    <name type="scientific">Acrobeloides nanus</name>
    <dbReference type="NCBI Taxonomy" id="290746"/>
    <lineage>
        <taxon>Eukaryota</taxon>
        <taxon>Metazoa</taxon>
        <taxon>Ecdysozoa</taxon>
        <taxon>Nematoda</taxon>
        <taxon>Chromadorea</taxon>
        <taxon>Rhabditida</taxon>
        <taxon>Tylenchina</taxon>
        <taxon>Cephalobomorpha</taxon>
        <taxon>Cephaloboidea</taxon>
        <taxon>Cephalobidae</taxon>
        <taxon>Acrobeloides</taxon>
    </lineage>
</organism>
<dbReference type="GO" id="GO:0003676">
    <property type="term" value="F:nucleic acid binding"/>
    <property type="evidence" value="ECO:0007669"/>
    <property type="project" value="InterPro"/>
</dbReference>
<dbReference type="SUPFAM" id="SSF54928">
    <property type="entry name" value="RNA-binding domain, RBD"/>
    <property type="match status" value="1"/>
</dbReference>
<evidence type="ECO:0000313" key="2">
    <source>
        <dbReference type="Proteomes" id="UP000887540"/>
    </source>
</evidence>
<dbReference type="InterPro" id="IPR012677">
    <property type="entry name" value="Nucleotide-bd_a/b_plait_sf"/>
</dbReference>
<dbReference type="Proteomes" id="UP000887540">
    <property type="component" value="Unplaced"/>
</dbReference>
<proteinExistence type="predicted"/>
<feature type="region of interest" description="Disordered" evidence="1">
    <location>
        <begin position="34"/>
        <end position="64"/>
    </location>
</feature>
<reference evidence="3" key="1">
    <citation type="submission" date="2022-11" db="UniProtKB">
        <authorList>
            <consortium name="WormBaseParasite"/>
        </authorList>
    </citation>
    <scope>IDENTIFICATION</scope>
</reference>
<dbReference type="WBParaSite" id="ACRNAN_scaffold477.g15382.t1">
    <property type="protein sequence ID" value="ACRNAN_scaffold477.g15382.t1"/>
    <property type="gene ID" value="ACRNAN_scaffold477.g15382"/>
</dbReference>
<evidence type="ECO:0000256" key="1">
    <source>
        <dbReference type="SAM" id="MobiDB-lite"/>
    </source>
</evidence>
<accession>A0A914E084</accession>
<protein>
    <submittedName>
        <fullName evidence="3">Uncharacterized protein</fullName>
    </submittedName>
</protein>